<keyword evidence="6" id="KW-0812">Transmembrane</keyword>
<dbReference type="Gene3D" id="1.10.510.10">
    <property type="entry name" value="Transferase(Phosphotransferase) domain 1"/>
    <property type="match status" value="1"/>
</dbReference>
<dbReference type="InterPro" id="IPR008271">
    <property type="entry name" value="Ser/Thr_kinase_AS"/>
</dbReference>
<dbReference type="AlphaFoldDB" id="A0A3D9SNA6"/>
<keyword evidence="9" id="KW-1185">Reference proteome</keyword>
<evidence type="ECO:0000259" key="7">
    <source>
        <dbReference type="PROSITE" id="PS50011"/>
    </source>
</evidence>
<dbReference type="OrthoDB" id="9781705at2"/>
<dbReference type="SMART" id="SM00220">
    <property type="entry name" value="S_TKc"/>
    <property type="match status" value="1"/>
</dbReference>
<organism evidence="8 9">
    <name type="scientific">Thermomonospora umbrina</name>
    <dbReference type="NCBI Taxonomy" id="111806"/>
    <lineage>
        <taxon>Bacteria</taxon>
        <taxon>Bacillati</taxon>
        <taxon>Actinomycetota</taxon>
        <taxon>Actinomycetes</taxon>
        <taxon>Streptosporangiales</taxon>
        <taxon>Thermomonosporaceae</taxon>
        <taxon>Thermomonospora</taxon>
    </lineage>
</organism>
<keyword evidence="6" id="KW-1133">Transmembrane helix</keyword>
<gene>
    <name evidence="8" type="ORF">DFJ69_2867</name>
</gene>
<dbReference type="GO" id="GO:0004674">
    <property type="term" value="F:protein serine/threonine kinase activity"/>
    <property type="evidence" value="ECO:0007669"/>
    <property type="project" value="TreeGrafter"/>
</dbReference>
<comment type="caution">
    <text evidence="8">The sequence shown here is derived from an EMBL/GenBank/DDBJ whole genome shotgun (WGS) entry which is preliminary data.</text>
</comment>
<keyword evidence="1" id="KW-0808">Transferase</keyword>
<reference evidence="8 9" key="1">
    <citation type="submission" date="2018-08" db="EMBL/GenBank/DDBJ databases">
        <title>Sequencing the genomes of 1000 actinobacteria strains.</title>
        <authorList>
            <person name="Klenk H.-P."/>
        </authorList>
    </citation>
    <scope>NUCLEOTIDE SEQUENCE [LARGE SCALE GENOMIC DNA]</scope>
    <source>
        <strain evidence="8 9">DSM 43927</strain>
    </source>
</reference>
<dbReference type="InterPro" id="IPR000719">
    <property type="entry name" value="Prot_kinase_dom"/>
</dbReference>
<dbReference type="InterPro" id="IPR007210">
    <property type="entry name" value="ABC_Gly_betaine_transp_sub-bd"/>
</dbReference>
<dbReference type="Gene3D" id="3.40.190.10">
    <property type="entry name" value="Periplasmic binding protein-like II"/>
    <property type="match status" value="1"/>
</dbReference>
<keyword evidence="3" id="KW-0418">Kinase</keyword>
<sequence length="627" mass="66082">MTVGPLTAEDPEEIGGYRLTGRIGEGGQGVVYLASRSGTGDDPVAVKVLNGTVEGDSPMDSAEIALVRRIPRFCTARLLHAGVDGGRPYLVSEYIDAPSLLSVVESGGPLRGVELERLAVGSITALAATHAAGVVHRDVKPHNVLMAAGGPRVVDFGVAVALGPSGAGRSGRSGTPRYMAPEQAAHGTADAAADVWSWAVTMVFAAVGSRAFGDDDPSPLLGVEHHLPDLPAWLGEVVMPCLREDPARRPQSREILLRLLGYDDVPPAGPAPAPARNVFQLPRSPTVDPGRSSQGGGDTGHGHRASPATSFRRRRRVLVGGTAVALVVAVTAGLGVWLRASEPRERATAATTAPTRAPHLIVGSANFPESVLVSEIYAQALEAKGFAITRRRGIGSRETYYPLIEAGEIDLVPEYNGALASHLGAIDVEAKEPMTTGRVNDALRDGLPDGLRLLDSAKAENKDAIVVTRKTAKSHGLRSVADLEDLAAGFVLGGLPEFETRYQGLIGLRAVYHVDFKDFQPIRHEDSGTLARLLTRGSLQAGHLFTTDPRISVNGFVVLDDPEDLFGSQNVTPLVKKSVAGRVGAALDAVSAELTTDDLLYMNTRVAVNKDKVETVAKAWLVQSGLV</sequence>
<evidence type="ECO:0000256" key="4">
    <source>
        <dbReference type="ARBA" id="ARBA00022840"/>
    </source>
</evidence>
<feature type="region of interest" description="Disordered" evidence="5">
    <location>
        <begin position="267"/>
        <end position="312"/>
    </location>
</feature>
<dbReference type="PROSITE" id="PS50011">
    <property type="entry name" value="PROTEIN_KINASE_DOM"/>
    <property type="match status" value="1"/>
</dbReference>
<dbReference type="Gene3D" id="3.40.190.120">
    <property type="entry name" value="Osmoprotection protein (prox), domain 2"/>
    <property type="match status" value="1"/>
</dbReference>
<proteinExistence type="predicted"/>
<evidence type="ECO:0000256" key="6">
    <source>
        <dbReference type="SAM" id="Phobius"/>
    </source>
</evidence>
<evidence type="ECO:0000256" key="1">
    <source>
        <dbReference type="ARBA" id="ARBA00022679"/>
    </source>
</evidence>
<evidence type="ECO:0000256" key="2">
    <source>
        <dbReference type="ARBA" id="ARBA00022741"/>
    </source>
</evidence>
<dbReference type="Pfam" id="PF00069">
    <property type="entry name" value="Pkinase"/>
    <property type="match status" value="1"/>
</dbReference>
<dbReference type="PANTHER" id="PTHR43289:SF34">
    <property type="entry name" value="SERINE_THREONINE-PROTEIN KINASE YBDM-RELATED"/>
    <property type="match status" value="1"/>
</dbReference>
<dbReference type="SUPFAM" id="SSF56112">
    <property type="entry name" value="Protein kinase-like (PK-like)"/>
    <property type="match status" value="1"/>
</dbReference>
<dbReference type="EMBL" id="QTTT01000001">
    <property type="protein sequence ID" value="REE97399.1"/>
    <property type="molecule type" value="Genomic_DNA"/>
</dbReference>
<dbReference type="GO" id="GO:0022857">
    <property type="term" value="F:transmembrane transporter activity"/>
    <property type="evidence" value="ECO:0007669"/>
    <property type="project" value="InterPro"/>
</dbReference>
<dbReference type="GO" id="GO:0043190">
    <property type="term" value="C:ATP-binding cassette (ABC) transporter complex"/>
    <property type="evidence" value="ECO:0007669"/>
    <property type="project" value="InterPro"/>
</dbReference>
<dbReference type="Pfam" id="PF04069">
    <property type="entry name" value="OpuAC"/>
    <property type="match status" value="1"/>
</dbReference>
<feature type="transmembrane region" description="Helical" evidence="6">
    <location>
        <begin position="317"/>
        <end position="338"/>
    </location>
</feature>
<accession>A0A3D9SNA6</accession>
<keyword evidence="4" id="KW-0067">ATP-binding</keyword>
<evidence type="ECO:0000256" key="5">
    <source>
        <dbReference type="SAM" id="MobiDB-lite"/>
    </source>
</evidence>
<protein>
    <submittedName>
        <fullName evidence="8">Glycine betaine/choline ABC-type transport system substrate-binding protein</fullName>
    </submittedName>
</protein>
<dbReference type="CDD" id="cd13606">
    <property type="entry name" value="PBP2_ProX_like"/>
    <property type="match status" value="1"/>
</dbReference>
<dbReference type="PANTHER" id="PTHR43289">
    <property type="entry name" value="MITOGEN-ACTIVATED PROTEIN KINASE KINASE KINASE 20-RELATED"/>
    <property type="match status" value="1"/>
</dbReference>
<dbReference type="SUPFAM" id="SSF53850">
    <property type="entry name" value="Periplasmic binding protein-like II"/>
    <property type="match status" value="1"/>
</dbReference>
<dbReference type="GO" id="GO:0005524">
    <property type="term" value="F:ATP binding"/>
    <property type="evidence" value="ECO:0007669"/>
    <property type="project" value="UniProtKB-KW"/>
</dbReference>
<evidence type="ECO:0000313" key="8">
    <source>
        <dbReference type="EMBL" id="REE97399.1"/>
    </source>
</evidence>
<dbReference type="InterPro" id="IPR011009">
    <property type="entry name" value="Kinase-like_dom_sf"/>
</dbReference>
<keyword evidence="6" id="KW-0472">Membrane</keyword>
<name>A0A3D9SNA6_9ACTN</name>
<dbReference type="PROSITE" id="PS00108">
    <property type="entry name" value="PROTEIN_KINASE_ST"/>
    <property type="match status" value="1"/>
</dbReference>
<keyword evidence="2" id="KW-0547">Nucleotide-binding</keyword>
<evidence type="ECO:0000313" key="9">
    <source>
        <dbReference type="Proteomes" id="UP000256661"/>
    </source>
</evidence>
<evidence type="ECO:0000256" key="3">
    <source>
        <dbReference type="ARBA" id="ARBA00022777"/>
    </source>
</evidence>
<dbReference type="Proteomes" id="UP000256661">
    <property type="component" value="Unassembled WGS sequence"/>
</dbReference>
<feature type="domain" description="Protein kinase" evidence="7">
    <location>
        <begin position="17"/>
        <end position="260"/>
    </location>
</feature>
<dbReference type="CDD" id="cd14014">
    <property type="entry name" value="STKc_PknB_like"/>
    <property type="match status" value="1"/>
</dbReference>